<keyword evidence="2" id="KW-1185">Reference proteome</keyword>
<gene>
    <name evidence="1" type="ORF">BDY19DRAFT_910697</name>
</gene>
<evidence type="ECO:0000313" key="1">
    <source>
        <dbReference type="EMBL" id="KAI0083283.1"/>
    </source>
</evidence>
<proteinExistence type="predicted"/>
<sequence>MDKLVRFCVGYVERARRERVNRVEGLFDTRADDGESGEEREDSEMLQLWKAIRRIRGTLVVKHRGGRMIILLPASLQSILSIFGQDSADFRNTEPVISLVQELEPSPQSWIFENNDPQTTTDMCETFVHPRCRRFLHRGTVLRCGTWSIAPGVQSERTYTTESKEGYS</sequence>
<dbReference type="Proteomes" id="UP001055072">
    <property type="component" value="Unassembled WGS sequence"/>
</dbReference>
<comment type="caution">
    <text evidence="1">The sequence shown here is derived from an EMBL/GenBank/DDBJ whole genome shotgun (WGS) entry which is preliminary data.</text>
</comment>
<name>A0ACB8TMQ9_9APHY</name>
<organism evidence="1 2">
    <name type="scientific">Irpex rosettiformis</name>
    <dbReference type="NCBI Taxonomy" id="378272"/>
    <lineage>
        <taxon>Eukaryota</taxon>
        <taxon>Fungi</taxon>
        <taxon>Dikarya</taxon>
        <taxon>Basidiomycota</taxon>
        <taxon>Agaricomycotina</taxon>
        <taxon>Agaricomycetes</taxon>
        <taxon>Polyporales</taxon>
        <taxon>Irpicaceae</taxon>
        <taxon>Irpex</taxon>
    </lineage>
</organism>
<reference evidence="1" key="1">
    <citation type="journal article" date="2021" name="Environ. Microbiol.">
        <title>Gene family expansions and transcriptome signatures uncover fungal adaptations to wood decay.</title>
        <authorList>
            <person name="Hage H."/>
            <person name="Miyauchi S."/>
            <person name="Viragh M."/>
            <person name="Drula E."/>
            <person name="Min B."/>
            <person name="Chaduli D."/>
            <person name="Navarro D."/>
            <person name="Favel A."/>
            <person name="Norest M."/>
            <person name="Lesage-Meessen L."/>
            <person name="Balint B."/>
            <person name="Merenyi Z."/>
            <person name="de Eugenio L."/>
            <person name="Morin E."/>
            <person name="Martinez A.T."/>
            <person name="Baldrian P."/>
            <person name="Stursova M."/>
            <person name="Martinez M.J."/>
            <person name="Novotny C."/>
            <person name="Magnuson J.K."/>
            <person name="Spatafora J.W."/>
            <person name="Maurice S."/>
            <person name="Pangilinan J."/>
            <person name="Andreopoulos W."/>
            <person name="LaButti K."/>
            <person name="Hundley H."/>
            <person name="Na H."/>
            <person name="Kuo A."/>
            <person name="Barry K."/>
            <person name="Lipzen A."/>
            <person name="Henrissat B."/>
            <person name="Riley R."/>
            <person name="Ahrendt S."/>
            <person name="Nagy L.G."/>
            <person name="Grigoriev I.V."/>
            <person name="Martin F."/>
            <person name="Rosso M.N."/>
        </authorList>
    </citation>
    <scope>NUCLEOTIDE SEQUENCE</scope>
    <source>
        <strain evidence="1">CBS 384.51</strain>
    </source>
</reference>
<protein>
    <submittedName>
        <fullName evidence="1">Uncharacterized protein</fullName>
    </submittedName>
</protein>
<evidence type="ECO:0000313" key="2">
    <source>
        <dbReference type="Proteomes" id="UP001055072"/>
    </source>
</evidence>
<accession>A0ACB8TMQ9</accession>
<dbReference type="EMBL" id="MU274975">
    <property type="protein sequence ID" value="KAI0083283.1"/>
    <property type="molecule type" value="Genomic_DNA"/>
</dbReference>